<dbReference type="STRING" id="3694.A0A2K1Z0R2"/>
<gene>
    <name evidence="3" type="ORF">POPTR_009G007500</name>
</gene>
<name>A0A2K1Z0R2_POPTR</name>
<evidence type="ECO:0000313" key="3">
    <source>
        <dbReference type="EMBL" id="PNT18853.1"/>
    </source>
</evidence>
<dbReference type="EMBL" id="CM009298">
    <property type="protein sequence ID" value="PNT18853.1"/>
    <property type="molecule type" value="Genomic_DNA"/>
</dbReference>
<evidence type="ECO:0000313" key="4">
    <source>
        <dbReference type="Proteomes" id="UP000006729"/>
    </source>
</evidence>
<dbReference type="InParanoid" id="A0A2K1Z0R2"/>
<accession>A0A2K1Z0R2</accession>
<dbReference type="InterPro" id="IPR025476">
    <property type="entry name" value="Helitron_helicase-like"/>
</dbReference>
<sequence>MTTRRQRLQSSYAINNEQDSPYISSQQENETYICSVGTLTRSSRLATNLDPRPSNAQLSHFYQGESSRSQPSLYSQNRQDHDCLASTNNQSHSLQSSTVSYADSLAASGSTCVNHELTAFAVEQLMIGTNEYIDFGDKTFKCSHCKAFFWLDKKLARSTKTNPQFSLCCLGGKIRLPRPLSTPHVLDELLDPAFGEASKKFRTNIRAYNSMFAFTSMGANIDHSVNRQPGPNVFKINGHCHHLMGSLLPSDGETPKFAQLYIYDTTNEVANRLAPFPHGSSASTLDESVVKDLIDMFNSTNCLVGLFRHASQRLSMSDNPGYKLRLLGQRTHDSRQYNDPSLDDIGGLIVGDIGDYHSERDIVIESSSGTLQRISKLHPKFIRRQNVPMRAFYVYLIHEKEYGEDTVTKGGRLYQQFLVDAFTNVEEDRLDYIRINQNDLWTELYQGINEAVLRGDIQGPRYMINNYQDAMAICRAYGNPDLFITFTCNTSWPEIRRELKKGRLYKHEDKPDIITRVFRAKVLDMLKFIKSGVPFGKTIADECAIEFQKRGLPHTHILVWLASEFKC</sequence>
<dbReference type="AlphaFoldDB" id="A0A2K1Z0R2"/>
<keyword evidence="4" id="KW-1185">Reference proteome</keyword>
<dbReference type="PANTHER" id="PTHR45786:SF74">
    <property type="entry name" value="ATP-DEPENDENT DNA HELICASE"/>
    <property type="match status" value="1"/>
</dbReference>
<protein>
    <recommendedName>
        <fullName evidence="2">Helitron helicase-like domain-containing protein</fullName>
    </recommendedName>
</protein>
<evidence type="ECO:0000259" key="2">
    <source>
        <dbReference type="Pfam" id="PF14214"/>
    </source>
</evidence>
<dbReference type="Pfam" id="PF14214">
    <property type="entry name" value="Helitron_like_N"/>
    <property type="match status" value="1"/>
</dbReference>
<dbReference type="PANTHER" id="PTHR45786">
    <property type="entry name" value="DNA BINDING PROTEIN-LIKE"/>
    <property type="match status" value="1"/>
</dbReference>
<organism evidence="3 4">
    <name type="scientific">Populus trichocarpa</name>
    <name type="common">Western balsam poplar</name>
    <name type="synonym">Populus balsamifera subsp. trichocarpa</name>
    <dbReference type="NCBI Taxonomy" id="3694"/>
    <lineage>
        <taxon>Eukaryota</taxon>
        <taxon>Viridiplantae</taxon>
        <taxon>Streptophyta</taxon>
        <taxon>Embryophyta</taxon>
        <taxon>Tracheophyta</taxon>
        <taxon>Spermatophyta</taxon>
        <taxon>Magnoliopsida</taxon>
        <taxon>eudicotyledons</taxon>
        <taxon>Gunneridae</taxon>
        <taxon>Pentapetalae</taxon>
        <taxon>rosids</taxon>
        <taxon>fabids</taxon>
        <taxon>Malpighiales</taxon>
        <taxon>Salicaceae</taxon>
        <taxon>Saliceae</taxon>
        <taxon>Populus</taxon>
    </lineage>
</organism>
<feature type="compositionally biased region" description="Polar residues" evidence="1">
    <location>
        <begin position="8"/>
        <end position="26"/>
    </location>
</feature>
<feature type="domain" description="Helitron helicase-like" evidence="2">
    <location>
        <begin position="392"/>
        <end position="559"/>
    </location>
</feature>
<reference evidence="3 4" key="1">
    <citation type="journal article" date="2006" name="Science">
        <title>The genome of black cottonwood, Populus trichocarpa (Torr. &amp; Gray).</title>
        <authorList>
            <person name="Tuskan G.A."/>
            <person name="Difazio S."/>
            <person name="Jansson S."/>
            <person name="Bohlmann J."/>
            <person name="Grigoriev I."/>
            <person name="Hellsten U."/>
            <person name="Putnam N."/>
            <person name="Ralph S."/>
            <person name="Rombauts S."/>
            <person name="Salamov A."/>
            <person name="Schein J."/>
            <person name="Sterck L."/>
            <person name="Aerts A."/>
            <person name="Bhalerao R.R."/>
            <person name="Bhalerao R.P."/>
            <person name="Blaudez D."/>
            <person name="Boerjan W."/>
            <person name="Brun A."/>
            <person name="Brunner A."/>
            <person name="Busov V."/>
            <person name="Campbell M."/>
            <person name="Carlson J."/>
            <person name="Chalot M."/>
            <person name="Chapman J."/>
            <person name="Chen G.L."/>
            <person name="Cooper D."/>
            <person name="Coutinho P.M."/>
            <person name="Couturier J."/>
            <person name="Covert S."/>
            <person name="Cronk Q."/>
            <person name="Cunningham R."/>
            <person name="Davis J."/>
            <person name="Degroeve S."/>
            <person name="Dejardin A."/>
            <person name="Depamphilis C."/>
            <person name="Detter J."/>
            <person name="Dirks B."/>
            <person name="Dubchak I."/>
            <person name="Duplessis S."/>
            <person name="Ehlting J."/>
            <person name="Ellis B."/>
            <person name="Gendler K."/>
            <person name="Goodstein D."/>
            <person name="Gribskov M."/>
            <person name="Grimwood J."/>
            <person name="Groover A."/>
            <person name="Gunter L."/>
            <person name="Hamberger B."/>
            <person name="Heinze B."/>
            <person name="Helariutta Y."/>
            <person name="Henrissat B."/>
            <person name="Holligan D."/>
            <person name="Holt R."/>
            <person name="Huang W."/>
            <person name="Islam-Faridi N."/>
            <person name="Jones S."/>
            <person name="Jones-Rhoades M."/>
            <person name="Jorgensen R."/>
            <person name="Joshi C."/>
            <person name="Kangasjarvi J."/>
            <person name="Karlsson J."/>
            <person name="Kelleher C."/>
            <person name="Kirkpatrick R."/>
            <person name="Kirst M."/>
            <person name="Kohler A."/>
            <person name="Kalluri U."/>
            <person name="Larimer F."/>
            <person name="Leebens-Mack J."/>
            <person name="Leple J.C."/>
            <person name="Locascio P."/>
            <person name="Lou Y."/>
            <person name="Lucas S."/>
            <person name="Martin F."/>
            <person name="Montanini B."/>
            <person name="Napoli C."/>
            <person name="Nelson D.R."/>
            <person name="Nelson C."/>
            <person name="Nieminen K."/>
            <person name="Nilsson O."/>
            <person name="Pereda V."/>
            <person name="Peter G."/>
            <person name="Philippe R."/>
            <person name="Pilate G."/>
            <person name="Poliakov A."/>
            <person name="Razumovskaya J."/>
            <person name="Richardson P."/>
            <person name="Rinaldi C."/>
            <person name="Ritland K."/>
            <person name="Rouze P."/>
            <person name="Ryaboy D."/>
            <person name="Schmutz J."/>
            <person name="Schrader J."/>
            <person name="Segerman B."/>
            <person name="Shin H."/>
            <person name="Siddiqui A."/>
            <person name="Sterky F."/>
            <person name="Terry A."/>
            <person name="Tsai C.J."/>
            <person name="Uberbacher E."/>
            <person name="Unneberg P."/>
            <person name="Vahala J."/>
            <person name="Wall K."/>
            <person name="Wessler S."/>
            <person name="Yang G."/>
            <person name="Yin T."/>
            <person name="Douglas C."/>
            <person name="Marra M."/>
            <person name="Sandberg G."/>
            <person name="Van de Peer Y."/>
            <person name="Rokhsar D."/>
        </authorList>
    </citation>
    <scope>NUCLEOTIDE SEQUENCE [LARGE SCALE GENOMIC DNA]</scope>
    <source>
        <strain evidence="4">cv. Nisqually</strain>
    </source>
</reference>
<evidence type="ECO:0000256" key="1">
    <source>
        <dbReference type="SAM" id="MobiDB-lite"/>
    </source>
</evidence>
<proteinExistence type="predicted"/>
<feature type="region of interest" description="Disordered" evidence="1">
    <location>
        <begin position="1"/>
        <end position="26"/>
    </location>
</feature>
<dbReference type="Proteomes" id="UP000006729">
    <property type="component" value="Chromosome 9"/>
</dbReference>